<keyword evidence="2" id="KW-1133">Transmembrane helix</keyword>
<evidence type="ECO:0000256" key="1">
    <source>
        <dbReference type="SAM" id="MobiDB-lite"/>
    </source>
</evidence>
<feature type="compositionally biased region" description="Basic and acidic residues" evidence="1">
    <location>
        <begin position="390"/>
        <end position="399"/>
    </location>
</feature>
<evidence type="ECO:0000256" key="2">
    <source>
        <dbReference type="SAM" id="Phobius"/>
    </source>
</evidence>
<keyword evidence="2" id="KW-0812">Transmembrane</keyword>
<feature type="compositionally biased region" description="Polar residues" evidence="1">
    <location>
        <begin position="317"/>
        <end position="350"/>
    </location>
</feature>
<dbReference type="InParanoid" id="C0NJG4"/>
<evidence type="ECO:0000313" key="4">
    <source>
        <dbReference type="EMBL" id="EEH08005.1"/>
    </source>
</evidence>
<feature type="region of interest" description="Disordered" evidence="1">
    <location>
        <begin position="276"/>
        <end position="301"/>
    </location>
</feature>
<keyword evidence="3" id="KW-0732">Signal</keyword>
<evidence type="ECO:0000256" key="3">
    <source>
        <dbReference type="SAM" id="SignalP"/>
    </source>
</evidence>
<feature type="chain" id="PRO_5002901238" evidence="3">
    <location>
        <begin position="24"/>
        <end position="511"/>
    </location>
</feature>
<dbReference type="RefSeq" id="XP_045288486.1">
    <property type="nucleotide sequence ID" value="XM_045430343.1"/>
</dbReference>
<feature type="compositionally biased region" description="Basic and acidic residues" evidence="1">
    <location>
        <begin position="100"/>
        <end position="113"/>
    </location>
</feature>
<proteinExistence type="predicted"/>
<dbReference type="Proteomes" id="UP000001631">
    <property type="component" value="Unassembled WGS sequence"/>
</dbReference>
<feature type="region of interest" description="Disordered" evidence="1">
    <location>
        <begin position="79"/>
        <end position="113"/>
    </location>
</feature>
<evidence type="ECO:0000313" key="5">
    <source>
        <dbReference type="Proteomes" id="UP000001631"/>
    </source>
</evidence>
<dbReference type="AlphaFoldDB" id="C0NJG4"/>
<protein>
    <submittedName>
        <fullName evidence="4">Uncharacterized protein</fullName>
    </submittedName>
</protein>
<dbReference type="HOGENOM" id="CLU_543975_0_0_1"/>
<dbReference type="GeneID" id="69036310"/>
<feature type="compositionally biased region" description="Polar residues" evidence="1">
    <location>
        <begin position="404"/>
        <end position="436"/>
    </location>
</feature>
<accession>C0NJG4</accession>
<feature type="region of interest" description="Disordered" evidence="1">
    <location>
        <begin position="313"/>
        <end position="463"/>
    </location>
</feature>
<feature type="signal peptide" evidence="3">
    <location>
        <begin position="1"/>
        <end position="23"/>
    </location>
</feature>
<dbReference type="EMBL" id="GG663366">
    <property type="protein sequence ID" value="EEH08005.1"/>
    <property type="molecule type" value="Genomic_DNA"/>
</dbReference>
<sequence length="511" mass="56153">MRYPAAYIMFISTWACLFAASLASPVGLSLRKTSSCPSSHRWYVKDGADFPGKCVPVSDLDQQAGTSKIPNIERQRERLIGRKGPSQNKSKRNRILLGSDGEKRQMVEEEPPWERDPLSFFTDFLPTSLTGFPGPPQFTTTLTEDPFEEPFPSSAITSVTITITDAPAITSSLRTSVALSTPLPTKAPEDSERSKPDAGPIIAGCSIGGIALIAILYLAFVAWRRSRNNKREAELNAPPPPYVRHPLSEGGGPQTGFVAREVTQEIYPPIQARDGWWTRDSGLESPPDDVLGQSQPQQRRISSRYYAAIVPTDIDSNDSNNCSTPQLNSPNTKNRSVAPNTQTFNPSEPFTNLEIVTEESSHSNLLPTAPGAPHESAEARAAGQRTSYRSRRDSRDVVRRSLFGSLSSVNSDTGPEQGTTGDHWQQVSYQTPTNSDGHLDVSPIEPTDIDRFPLSRRRRSPPLSIGTATTVAFKISAPIHLSQKRALKIRRAHLCWARVLLDEVLQSEVSI</sequence>
<reference evidence="4" key="1">
    <citation type="submission" date="2009-02" db="EMBL/GenBank/DDBJ databases">
        <title>The Genome Sequence of Ajellomyces capsulatus strain G186AR.</title>
        <authorList>
            <consortium name="The Broad Institute Genome Sequencing Platform"/>
            <person name="Champion M."/>
            <person name="Cuomo C."/>
            <person name="Ma L.-J."/>
            <person name="Henn M.R."/>
            <person name="Sil A."/>
            <person name="Goldman B."/>
            <person name="Young S.K."/>
            <person name="Kodira C.D."/>
            <person name="Zeng Q."/>
            <person name="Koehrsen M."/>
            <person name="Alvarado L."/>
            <person name="Berlin A."/>
            <person name="Borenstein D."/>
            <person name="Chen Z."/>
            <person name="Engels R."/>
            <person name="Freedman E."/>
            <person name="Gellesch M."/>
            <person name="Goldberg J."/>
            <person name="Griggs A."/>
            <person name="Gujja S."/>
            <person name="Heiman D."/>
            <person name="Hepburn T."/>
            <person name="Howarth C."/>
            <person name="Jen D."/>
            <person name="Larson L."/>
            <person name="Lewis B."/>
            <person name="Mehta T."/>
            <person name="Park D."/>
            <person name="Pearson M."/>
            <person name="Roberts A."/>
            <person name="Saif S."/>
            <person name="Shea T."/>
            <person name="Shenoy N."/>
            <person name="Sisk P."/>
            <person name="Stolte C."/>
            <person name="Sykes S."/>
            <person name="Walk T."/>
            <person name="White J."/>
            <person name="Yandava C."/>
            <person name="Klein B."/>
            <person name="McEwen J.G."/>
            <person name="Puccia R."/>
            <person name="Goldman G.H."/>
            <person name="Felipe M.S."/>
            <person name="Nino-Vega G."/>
            <person name="San-Blas G."/>
            <person name="Taylor J."/>
            <person name="Mendoza L."/>
            <person name="Galagan J."/>
            <person name="Nusbaum C."/>
            <person name="Birren B."/>
        </authorList>
    </citation>
    <scope>NUCLEOTIDE SEQUENCE</scope>
    <source>
        <strain evidence="4">G186AR</strain>
    </source>
</reference>
<gene>
    <name evidence="4" type="ORF">HCBG_03294</name>
</gene>
<name>C0NJG4_AJECG</name>
<keyword evidence="5" id="KW-1185">Reference proteome</keyword>
<feature type="transmembrane region" description="Helical" evidence="2">
    <location>
        <begin position="201"/>
        <end position="223"/>
    </location>
</feature>
<organism evidence="4 5">
    <name type="scientific">Ajellomyces capsulatus (strain G186AR / H82 / ATCC MYA-2454 / RMSCC 2432)</name>
    <name type="common">Darling's disease fungus</name>
    <name type="synonym">Histoplasma capsulatum</name>
    <dbReference type="NCBI Taxonomy" id="447093"/>
    <lineage>
        <taxon>Eukaryota</taxon>
        <taxon>Fungi</taxon>
        <taxon>Dikarya</taxon>
        <taxon>Ascomycota</taxon>
        <taxon>Pezizomycotina</taxon>
        <taxon>Eurotiomycetes</taxon>
        <taxon>Eurotiomycetidae</taxon>
        <taxon>Onygenales</taxon>
        <taxon>Ajellomycetaceae</taxon>
        <taxon>Histoplasma</taxon>
    </lineage>
</organism>
<dbReference type="VEuPathDB" id="FungiDB:I7I50_06862"/>
<keyword evidence="2" id="KW-0472">Membrane</keyword>